<keyword evidence="10" id="KW-0547">Nucleotide-binding</keyword>
<dbReference type="SUPFAM" id="SSF53254">
    <property type="entry name" value="Phosphoglycerate mutase-like"/>
    <property type="match status" value="1"/>
</dbReference>
<dbReference type="GO" id="GO:0002098">
    <property type="term" value="P:tRNA wobble uridine modification"/>
    <property type="evidence" value="ECO:0007669"/>
    <property type="project" value="InterPro"/>
</dbReference>
<evidence type="ECO:0000256" key="5">
    <source>
        <dbReference type="ARBA" id="ARBA00020267"/>
    </source>
</evidence>
<dbReference type="EMBL" id="KZ824783">
    <property type="protein sequence ID" value="RAH83449.1"/>
    <property type="molecule type" value="Genomic_DNA"/>
</dbReference>
<dbReference type="PROSITE" id="PS50082">
    <property type="entry name" value="WD_REPEATS_2"/>
    <property type="match status" value="6"/>
</dbReference>
<sequence>MDTLLTAEIIANSPRFRRKSSTFVDAIHDLPEKADLAPAQLYSTESGRLFHSGRIVIITVGLPARGKTHMSVALARYLRWLGVKTRIFHLGDYRRATIPFGQDIPDDYFFVNASASSVLLRQKIVKRCREDIYQFLNHENGQIAIYDAVNPLASGRRSLAKEFAKHDIETLFIESWCDDERIIEENVRRVKISSPDYVGWSSEDAVKHYLTRIAARIPQFQSMEETDLNYIKMMNAGERLIVNNRSFGYLSNRIVFYLLNLHIKSRHTYFARAGVSLEADSYKADASLSEQGEDYAKKMTESLLKHRESERQAMIDEGEPSYELKPLTVWTSTRRRTVETAKYLHEKGYKVRQRSQMSQLNPGVCEKMSEAKIRQEYPEEVAKHELDPYHHRYPRAESYHDLAVRLEPIILELEREQNDLLIIAHESVLRVLYGYLMACNAADIPFLDFPRDEIIEIIPESYQNEARRIHISGLPREIVPGSPQDIKIPVPPSGVTTPLAADLGSPREGLSTPQSGLRTPREPERISQQHVEDSKGETQRELNREPKGFLSISSPSLQQHKKSVDLRQTALPAPRRPLLPFPPKRWFLISFSDLLGSDFTSSMVSVTTEYISVGGNRHPAAADWDVRTGVLAFGADNNVALWNPNDSTQRGVYSLLVGHTDKVSAVRFYTCPTTDTKYLLTGSVDHTIRLWRAHSVDSRQFVHVHTLEGHTGSVNTIAVADGHEIVATGAADGTVKVWKIHAQGEAKGELLKSITMKPRFFPLALALSPLQSESDTRPVALAVAGTTNAVQIYVAENTLTALEFKLSAVLSGHEAWVRSLNFTLDKQSAAGDILLASASQDKYVRLWRLQRGEATTTAPADYVDPMLGGAETTLSNKAHQFEVTGVKFSVTFEALLFGNEDWIYTANWNPNPERQQLLTSSADNTLTIWEQDPASGVWLSAERMGEISVQKGSTTATGSTGGFWIGLWSPDGTQVASLGRTGSWRAWKYDAASDLWVQSLGISGHVRSVNGVQWEPSGGYLLSTSADQTTRLHAKWEREGLQSWHEFSRPQIHGYDLNCIDTLGPARFVSGADEKLLRVFNEPRPIAKLLEKLSGFKQSEEDQLPDTAEIPVLGLSNQAPADDAPGGEEETDNAYMEKTQATSTTLLESNQPPFEDQLSRHTLWPEHEKLYGHGYEISAVAVSHDRTLIATACKASSIDHAVVRLYDTSDWHEIRPSLAAHTLTITSLCFSSDDQHLLSVGRDRQWAVYKRSEQDPSTFSILTNNPKGHSRMILDAAWAPISQTPIFATAGRDKSVKVWQMRDGACECKATIPLKTPVTAISFLSSIQKDSFILAAGEESGELSIHRIAIGSLQTSHLASVDKLKSPSKAITQLSWWPGQKEAAPHFVLAVASEDTSLRVYDFSDLVS</sequence>
<evidence type="ECO:0000256" key="7">
    <source>
        <dbReference type="ARBA" id="ARBA00022574"/>
    </source>
</evidence>
<dbReference type="InterPro" id="IPR036322">
    <property type="entry name" value="WD40_repeat_dom_sf"/>
</dbReference>
<keyword evidence="9" id="KW-0677">Repeat</keyword>
<dbReference type="InterPro" id="IPR027417">
    <property type="entry name" value="P-loop_NTPase"/>
</dbReference>
<evidence type="ECO:0000259" key="15">
    <source>
        <dbReference type="PROSITE" id="PS50061"/>
    </source>
</evidence>
<keyword evidence="11" id="KW-0067">ATP-binding</keyword>
<dbReference type="SUPFAM" id="SSF50978">
    <property type="entry name" value="WD40 repeat-like"/>
    <property type="match status" value="1"/>
</dbReference>
<evidence type="ECO:0000256" key="14">
    <source>
        <dbReference type="SAM" id="MobiDB-lite"/>
    </source>
</evidence>
<proteinExistence type="inferred from homology"/>
<feature type="repeat" description="WD" evidence="13">
    <location>
        <begin position="707"/>
        <end position="740"/>
    </location>
</feature>
<dbReference type="Gene3D" id="3.40.50.1240">
    <property type="entry name" value="Phosphoglycerate mutase-like"/>
    <property type="match status" value="1"/>
</dbReference>
<dbReference type="GO" id="GO:0006000">
    <property type="term" value="P:fructose metabolic process"/>
    <property type="evidence" value="ECO:0007669"/>
    <property type="project" value="InterPro"/>
</dbReference>
<evidence type="ECO:0000256" key="2">
    <source>
        <dbReference type="ARBA" id="ARBA00004496"/>
    </source>
</evidence>
<evidence type="ECO:0000313" key="17">
    <source>
        <dbReference type="Proteomes" id="UP000249497"/>
    </source>
</evidence>
<feature type="repeat" description="WD" evidence="13">
    <location>
        <begin position="896"/>
        <end position="930"/>
    </location>
</feature>
<dbReference type="PROSITE" id="PS50061">
    <property type="entry name" value="ETS_DOMAIN_3"/>
    <property type="match status" value="1"/>
</dbReference>
<dbReference type="PANTHER" id="PTHR44111">
    <property type="entry name" value="ELONGATOR COMPLEX PROTEIN 2"/>
    <property type="match status" value="1"/>
</dbReference>
<comment type="subcellular location">
    <subcellularLocation>
        <location evidence="2">Cytoplasm</location>
    </subcellularLocation>
    <subcellularLocation>
        <location evidence="1">Nucleus</location>
    </subcellularLocation>
</comment>
<dbReference type="CDD" id="cd00200">
    <property type="entry name" value="WD40"/>
    <property type="match status" value="1"/>
</dbReference>
<dbReference type="SMART" id="SM00320">
    <property type="entry name" value="WD40"/>
    <property type="match status" value="11"/>
</dbReference>
<dbReference type="SUPFAM" id="SSF52540">
    <property type="entry name" value="P-loop containing nucleoside triphosphate hydrolases"/>
    <property type="match status" value="1"/>
</dbReference>
<dbReference type="FunFam" id="2.130.10.10:FF:000835">
    <property type="entry name" value="RNA polymerase II Elongator subunit"/>
    <property type="match status" value="1"/>
</dbReference>
<dbReference type="SMART" id="SM00855">
    <property type="entry name" value="PGAM"/>
    <property type="match status" value="1"/>
</dbReference>
<dbReference type="GO" id="GO:0006003">
    <property type="term" value="P:fructose 2,6-bisphosphate metabolic process"/>
    <property type="evidence" value="ECO:0007669"/>
    <property type="project" value="InterPro"/>
</dbReference>
<evidence type="ECO:0000256" key="12">
    <source>
        <dbReference type="ARBA" id="ARBA00023242"/>
    </source>
</evidence>
<dbReference type="OrthoDB" id="27911at2759"/>
<dbReference type="InterPro" id="IPR015943">
    <property type="entry name" value="WD40/YVTN_repeat-like_dom_sf"/>
</dbReference>
<feature type="compositionally biased region" description="Basic and acidic residues" evidence="14">
    <location>
        <begin position="519"/>
        <end position="547"/>
    </location>
</feature>
<dbReference type="PRINTS" id="PR00320">
    <property type="entry name" value="GPROTEINBRPT"/>
</dbReference>
<dbReference type="GO" id="GO:0033588">
    <property type="term" value="C:elongator holoenzyme complex"/>
    <property type="evidence" value="ECO:0007669"/>
    <property type="project" value="InterPro"/>
</dbReference>
<dbReference type="InterPro" id="IPR011047">
    <property type="entry name" value="Quinoprotein_ADH-like_sf"/>
</dbReference>
<keyword evidence="8" id="KW-0819">tRNA processing</keyword>
<evidence type="ECO:0000256" key="13">
    <source>
        <dbReference type="PROSITE-ProRule" id="PRU00221"/>
    </source>
</evidence>
<dbReference type="FunFam" id="2.130.10.10:FF:000400">
    <property type="entry name" value="Elongator acetyltransferase complex subunit 2"/>
    <property type="match status" value="1"/>
</dbReference>
<dbReference type="Gene3D" id="2.130.10.10">
    <property type="entry name" value="YVTN repeat-like/Quinoprotein amine dehydrogenase"/>
    <property type="match status" value="4"/>
</dbReference>
<keyword evidence="6" id="KW-0963">Cytoplasm</keyword>
<dbReference type="GO" id="GO:0003873">
    <property type="term" value="F:6-phosphofructo-2-kinase activity"/>
    <property type="evidence" value="ECO:0007669"/>
    <property type="project" value="InterPro"/>
</dbReference>
<evidence type="ECO:0000256" key="10">
    <source>
        <dbReference type="ARBA" id="ARBA00022741"/>
    </source>
</evidence>
<dbReference type="GO" id="GO:0043565">
    <property type="term" value="F:sequence-specific DNA binding"/>
    <property type="evidence" value="ECO:0007669"/>
    <property type="project" value="InterPro"/>
</dbReference>
<dbReference type="FunFam" id="3.40.50.300:FF:001280">
    <property type="entry name" value="Related to 6-phosphofructo-2-kinase"/>
    <property type="match status" value="1"/>
</dbReference>
<feature type="repeat" description="WD" evidence="13">
    <location>
        <begin position="656"/>
        <end position="691"/>
    </location>
</feature>
<dbReference type="Gene3D" id="3.40.50.300">
    <property type="entry name" value="P-loop containing nucleotide triphosphate hydrolases"/>
    <property type="match status" value="1"/>
</dbReference>
<dbReference type="PANTHER" id="PTHR44111:SF1">
    <property type="entry name" value="ELONGATOR COMPLEX PROTEIN 2"/>
    <property type="match status" value="1"/>
</dbReference>
<dbReference type="FunFam" id="3.40.50.1240:FF:000031">
    <property type="entry name" value="6-phosphofructo-2-kinase/fructose-2, 6-bisphosphatase"/>
    <property type="match status" value="1"/>
</dbReference>
<keyword evidence="17" id="KW-1185">Reference proteome</keyword>
<evidence type="ECO:0000256" key="1">
    <source>
        <dbReference type="ARBA" id="ARBA00004123"/>
    </source>
</evidence>
<name>A0A8T8X7N2_ASPJA</name>
<dbReference type="GO" id="GO:0005737">
    <property type="term" value="C:cytoplasm"/>
    <property type="evidence" value="ECO:0007669"/>
    <property type="project" value="UniProtKB-SubCell"/>
</dbReference>
<dbReference type="Pfam" id="PF00300">
    <property type="entry name" value="His_Phos_1"/>
    <property type="match status" value="1"/>
</dbReference>
<dbReference type="CDD" id="cd07067">
    <property type="entry name" value="HP_PGM_like"/>
    <property type="match status" value="1"/>
</dbReference>
<dbReference type="GO" id="GO:0005524">
    <property type="term" value="F:ATP binding"/>
    <property type="evidence" value="ECO:0007669"/>
    <property type="project" value="UniProtKB-KW"/>
</dbReference>
<feature type="repeat" description="WD" evidence="13">
    <location>
        <begin position="810"/>
        <end position="857"/>
    </location>
</feature>
<accession>A0A8T8X7N2</accession>
<evidence type="ECO:0000256" key="8">
    <source>
        <dbReference type="ARBA" id="ARBA00022694"/>
    </source>
</evidence>
<dbReference type="PROSITE" id="PS50294">
    <property type="entry name" value="WD_REPEATS_REGION"/>
    <property type="match status" value="3"/>
</dbReference>
<dbReference type="PRINTS" id="PR00991">
    <property type="entry name" value="6PFRUCTKNASE"/>
</dbReference>
<keyword evidence="7 13" id="KW-0853">WD repeat</keyword>
<dbReference type="InterPro" id="IPR037289">
    <property type="entry name" value="Elp2"/>
</dbReference>
<dbReference type="Pfam" id="PF00400">
    <property type="entry name" value="WD40"/>
    <property type="match status" value="7"/>
</dbReference>
<dbReference type="GO" id="GO:0003700">
    <property type="term" value="F:DNA-binding transcription factor activity"/>
    <property type="evidence" value="ECO:0007669"/>
    <property type="project" value="InterPro"/>
</dbReference>
<feature type="region of interest" description="Disordered" evidence="14">
    <location>
        <begin position="480"/>
        <end position="552"/>
    </location>
</feature>
<dbReference type="Pfam" id="PF01591">
    <property type="entry name" value="6PF2K"/>
    <property type="match status" value="1"/>
</dbReference>
<dbReference type="InterPro" id="IPR020472">
    <property type="entry name" value="WD40_PAC1"/>
</dbReference>
<dbReference type="Proteomes" id="UP000249497">
    <property type="component" value="Unassembled WGS sequence"/>
</dbReference>
<comment type="similarity">
    <text evidence="4">Belongs to the WD repeat ELP2 family.</text>
</comment>
<organism evidence="16 17">
    <name type="scientific">Aspergillus japonicus CBS 114.51</name>
    <dbReference type="NCBI Taxonomy" id="1448312"/>
    <lineage>
        <taxon>Eukaryota</taxon>
        <taxon>Fungi</taxon>
        <taxon>Dikarya</taxon>
        <taxon>Ascomycota</taxon>
        <taxon>Pezizomycotina</taxon>
        <taxon>Eurotiomycetes</taxon>
        <taxon>Eurotiomycetidae</taxon>
        <taxon>Eurotiales</taxon>
        <taxon>Aspergillaceae</taxon>
        <taxon>Aspergillus</taxon>
        <taxon>Aspergillus subgen. Circumdati</taxon>
    </lineage>
</organism>
<feature type="domain" description="ETS" evidence="15">
    <location>
        <begin position="993"/>
        <end position="1073"/>
    </location>
</feature>
<feature type="repeat" description="WD" evidence="13">
    <location>
        <begin position="1002"/>
        <end position="1032"/>
    </location>
</feature>
<dbReference type="InterPro" id="IPR013079">
    <property type="entry name" value="6Phosfructo_kin"/>
</dbReference>
<dbReference type="InterPro" id="IPR000418">
    <property type="entry name" value="Ets_dom"/>
</dbReference>
<evidence type="ECO:0000256" key="3">
    <source>
        <dbReference type="ARBA" id="ARBA00005043"/>
    </source>
</evidence>
<evidence type="ECO:0000256" key="11">
    <source>
        <dbReference type="ARBA" id="ARBA00022840"/>
    </source>
</evidence>
<dbReference type="InterPro" id="IPR013078">
    <property type="entry name" value="His_Pase_superF_clade-1"/>
</dbReference>
<evidence type="ECO:0000256" key="6">
    <source>
        <dbReference type="ARBA" id="ARBA00022490"/>
    </source>
</evidence>
<feature type="repeat" description="WD" evidence="13">
    <location>
        <begin position="1266"/>
        <end position="1304"/>
    </location>
</feature>
<dbReference type="InterPro" id="IPR029033">
    <property type="entry name" value="His_PPase_superfam"/>
</dbReference>
<reference evidence="16 17" key="1">
    <citation type="submission" date="2018-02" db="EMBL/GenBank/DDBJ databases">
        <title>The genomes of Aspergillus section Nigri reveals drivers in fungal speciation.</title>
        <authorList>
            <consortium name="DOE Joint Genome Institute"/>
            <person name="Vesth T.C."/>
            <person name="Nybo J."/>
            <person name="Theobald S."/>
            <person name="Brandl J."/>
            <person name="Frisvad J.C."/>
            <person name="Nielsen K.F."/>
            <person name="Lyhne E.K."/>
            <person name="Kogle M.E."/>
            <person name="Kuo A."/>
            <person name="Riley R."/>
            <person name="Clum A."/>
            <person name="Nolan M."/>
            <person name="Lipzen A."/>
            <person name="Salamov A."/>
            <person name="Henrissat B."/>
            <person name="Wiebenga A."/>
            <person name="De vries R.P."/>
            <person name="Grigoriev I.V."/>
            <person name="Mortensen U.H."/>
            <person name="Andersen M.R."/>
            <person name="Baker S.E."/>
        </authorList>
    </citation>
    <scope>NUCLEOTIDE SEQUENCE [LARGE SCALE GENOMIC DNA]</scope>
    <source>
        <strain evidence="16 17">CBS 114.51</strain>
    </source>
</reference>
<dbReference type="SUPFAM" id="SSF50998">
    <property type="entry name" value="Quinoprotein alcohol dehydrogenase-like"/>
    <property type="match status" value="1"/>
</dbReference>
<protein>
    <recommendedName>
        <fullName evidence="5">Elongator complex protein 2</fullName>
    </recommendedName>
</protein>
<gene>
    <name evidence="16" type="ORF">BO86DRAFT_335855</name>
</gene>
<dbReference type="InterPro" id="IPR003094">
    <property type="entry name" value="6Pfruct_kin"/>
</dbReference>
<comment type="pathway">
    <text evidence="3">tRNA modification; 5-methoxycarbonylmethyl-2-thiouridine-tRNA biosynthesis.</text>
</comment>
<evidence type="ECO:0000256" key="9">
    <source>
        <dbReference type="ARBA" id="ARBA00022737"/>
    </source>
</evidence>
<keyword evidence="12" id="KW-0539">Nucleus</keyword>
<dbReference type="InterPro" id="IPR001680">
    <property type="entry name" value="WD40_rpt"/>
</dbReference>
<dbReference type="GeneID" id="37172584"/>
<evidence type="ECO:0000313" key="16">
    <source>
        <dbReference type="EMBL" id="RAH83449.1"/>
    </source>
</evidence>
<dbReference type="GO" id="GO:0005634">
    <property type="term" value="C:nucleus"/>
    <property type="evidence" value="ECO:0007669"/>
    <property type="project" value="UniProtKB-SubCell"/>
</dbReference>
<dbReference type="RefSeq" id="XP_025529343.1">
    <property type="nucleotide sequence ID" value="XM_025668892.1"/>
</dbReference>
<evidence type="ECO:0000256" key="4">
    <source>
        <dbReference type="ARBA" id="ARBA00005881"/>
    </source>
</evidence>